<dbReference type="InterPro" id="IPR022754">
    <property type="entry name" value="DNA_pol_III_gamma-3"/>
</dbReference>
<evidence type="ECO:0000256" key="7">
    <source>
        <dbReference type="ARBA" id="ARBA00022741"/>
    </source>
</evidence>
<protein>
    <recommendedName>
        <fullName evidence="2">DNA-directed DNA polymerase</fullName>
        <ecNumber evidence="2">2.7.7.7</ecNumber>
    </recommendedName>
</protein>
<keyword evidence="8" id="KW-0862">Zinc</keyword>
<keyword evidence="10" id="KW-0239">DNA-directed DNA polymerase</keyword>
<dbReference type="Gene3D" id="1.20.272.10">
    <property type="match status" value="1"/>
</dbReference>
<dbReference type="OrthoDB" id="9810148at2"/>
<evidence type="ECO:0000259" key="13">
    <source>
        <dbReference type="SMART" id="SM00382"/>
    </source>
</evidence>
<evidence type="ECO:0000256" key="6">
    <source>
        <dbReference type="ARBA" id="ARBA00022723"/>
    </source>
</evidence>
<dbReference type="InterPro" id="IPR045085">
    <property type="entry name" value="HLD_clamp_pol_III_gamma_tau"/>
</dbReference>
<dbReference type="AlphaFoldDB" id="A0A1G9HPI6"/>
<dbReference type="InterPro" id="IPR003593">
    <property type="entry name" value="AAA+_ATPase"/>
</dbReference>
<evidence type="ECO:0000256" key="1">
    <source>
        <dbReference type="ARBA" id="ARBA00006360"/>
    </source>
</evidence>
<evidence type="ECO:0000256" key="11">
    <source>
        <dbReference type="ARBA" id="ARBA00049244"/>
    </source>
</evidence>
<dbReference type="CDD" id="cd00009">
    <property type="entry name" value="AAA"/>
    <property type="match status" value="1"/>
</dbReference>
<dbReference type="Proteomes" id="UP000198718">
    <property type="component" value="Unassembled WGS sequence"/>
</dbReference>
<dbReference type="RefSeq" id="WP_090554526.1">
    <property type="nucleotide sequence ID" value="NZ_FNFP01000009.1"/>
</dbReference>
<dbReference type="CDD" id="cd18137">
    <property type="entry name" value="HLD_clamp_pol_III_gamma_tau"/>
    <property type="match status" value="1"/>
</dbReference>
<dbReference type="FunFam" id="3.40.50.300:FF:000014">
    <property type="entry name" value="DNA polymerase III subunit gamma/tau"/>
    <property type="match status" value="1"/>
</dbReference>
<feature type="domain" description="AAA+ ATPase" evidence="13">
    <location>
        <begin position="37"/>
        <end position="179"/>
    </location>
</feature>
<evidence type="ECO:0000256" key="4">
    <source>
        <dbReference type="ARBA" id="ARBA00022695"/>
    </source>
</evidence>
<dbReference type="GO" id="GO:0005524">
    <property type="term" value="F:ATP binding"/>
    <property type="evidence" value="ECO:0007669"/>
    <property type="project" value="UniProtKB-KW"/>
</dbReference>
<dbReference type="Pfam" id="PF20964">
    <property type="entry name" value="DnaX_C"/>
    <property type="match status" value="1"/>
</dbReference>
<reference evidence="14 15" key="1">
    <citation type="submission" date="2016-10" db="EMBL/GenBank/DDBJ databases">
        <authorList>
            <person name="de Groot N.N."/>
        </authorList>
    </citation>
    <scope>NUCLEOTIDE SEQUENCE [LARGE SCALE GENOMIC DNA]</scope>
    <source>
        <strain evidence="14 15">DSM 18346</strain>
    </source>
</reference>
<dbReference type="GO" id="GO:0006261">
    <property type="term" value="P:DNA-templated DNA replication"/>
    <property type="evidence" value="ECO:0007669"/>
    <property type="project" value="TreeGrafter"/>
</dbReference>
<comment type="similarity">
    <text evidence="1">Belongs to the DnaX/STICHEL family.</text>
</comment>
<sequence>MTYKALYRRFRPQVFEDVIGQGAVTTTLKNQIKTSNVSHAYLFSGTRGTGKTSTAKIFARAINCLNPENFNPCNLCEVCKGILTESIMDVIEIDAASNNGVDHIRELRENVKYPPSKGRYKVYIIDEVHMLSSGAFNALLKTLEEPPDHIIFILATTDPQKLPATILSRCQRFDFKPVTTKDMIERLRDICERIGTTADEEALTTIALNAGGALRDALSILEQCIAFSSDNLTYEDVIDTLGIINHELLFHLGQCIGEKKVSEAIYAIQKIMEEGKDIQQLIKDLIHHFRNLMMVKMEVDLEELSGLSQEILDKLKDQSKAFDVSSITEAIHLLSETEAKAKYAPQPRILLEVAIVTLCQEKEETSFEGLLQRIKKLEETIQTGEFIRKAIKQRPSKEIGSIKKEEEPGLAVKDKEKIESLEEVVLEEKKELLKENQATSIPLDFSEIKEKWEEIKAFIRKDKKAQIEAMLREGELEDIIRGSLVISFKDGFGFHRETLDREKTKEYIATVIEKITGQKLKLNLVMEYELGKKEEKDSREEILVEKLKKTVPEGILEIYDE</sequence>
<keyword evidence="3" id="KW-0808">Transferase</keyword>
<keyword evidence="7" id="KW-0547">Nucleotide-binding</keyword>
<dbReference type="InterPro" id="IPR050238">
    <property type="entry name" value="DNA_Rep/Repair_Clamp_Loader"/>
</dbReference>
<dbReference type="PANTHER" id="PTHR11669:SF0">
    <property type="entry name" value="PROTEIN STICHEL-LIKE 2"/>
    <property type="match status" value="1"/>
</dbReference>
<dbReference type="EMBL" id="FNFP01000009">
    <property type="protein sequence ID" value="SDL14907.1"/>
    <property type="molecule type" value="Genomic_DNA"/>
</dbReference>
<dbReference type="NCBIfam" id="TIGR01128">
    <property type="entry name" value="holA"/>
    <property type="match status" value="1"/>
</dbReference>
<evidence type="ECO:0000256" key="10">
    <source>
        <dbReference type="ARBA" id="ARBA00022932"/>
    </source>
</evidence>
<dbReference type="PANTHER" id="PTHR11669">
    <property type="entry name" value="REPLICATION FACTOR C / DNA POLYMERASE III GAMMA-TAU SUBUNIT"/>
    <property type="match status" value="1"/>
</dbReference>
<evidence type="ECO:0000256" key="5">
    <source>
        <dbReference type="ARBA" id="ARBA00022705"/>
    </source>
</evidence>
<evidence type="ECO:0000256" key="2">
    <source>
        <dbReference type="ARBA" id="ARBA00012417"/>
    </source>
</evidence>
<dbReference type="GO" id="GO:0003677">
    <property type="term" value="F:DNA binding"/>
    <property type="evidence" value="ECO:0007669"/>
    <property type="project" value="InterPro"/>
</dbReference>
<evidence type="ECO:0000256" key="12">
    <source>
        <dbReference type="SAM" id="Coils"/>
    </source>
</evidence>
<evidence type="ECO:0000256" key="9">
    <source>
        <dbReference type="ARBA" id="ARBA00022840"/>
    </source>
</evidence>
<accession>A0A1G9HPI6</accession>
<dbReference type="SUPFAM" id="SSF48019">
    <property type="entry name" value="post-AAA+ oligomerization domain-like"/>
    <property type="match status" value="1"/>
</dbReference>
<evidence type="ECO:0000256" key="8">
    <source>
        <dbReference type="ARBA" id="ARBA00022833"/>
    </source>
</evidence>
<proteinExistence type="inferred from homology"/>
<dbReference type="STRING" id="393762.SAMN05660472_02702"/>
<dbReference type="Pfam" id="PF12169">
    <property type="entry name" value="DNA_pol3_gamma3"/>
    <property type="match status" value="1"/>
</dbReference>
<dbReference type="Pfam" id="PF22608">
    <property type="entry name" value="DNAX_ATPase_lid"/>
    <property type="match status" value="1"/>
</dbReference>
<keyword evidence="4" id="KW-0548">Nucleotidyltransferase</keyword>
<keyword evidence="9" id="KW-0067">ATP-binding</keyword>
<dbReference type="GO" id="GO:0046872">
    <property type="term" value="F:metal ion binding"/>
    <property type="evidence" value="ECO:0007669"/>
    <property type="project" value="UniProtKB-KW"/>
</dbReference>
<dbReference type="Gene3D" id="1.10.8.60">
    <property type="match status" value="1"/>
</dbReference>
<dbReference type="SMART" id="SM00382">
    <property type="entry name" value="AAA"/>
    <property type="match status" value="1"/>
</dbReference>
<name>A0A1G9HPI6_9FIRM</name>
<dbReference type="InterPro" id="IPR048448">
    <property type="entry name" value="DnaX-like_C"/>
</dbReference>
<dbReference type="EC" id="2.7.7.7" evidence="2"/>
<dbReference type="InterPro" id="IPR012763">
    <property type="entry name" value="DNA_pol_III_sug/sutau_N"/>
</dbReference>
<organism evidence="14 15">
    <name type="scientific">Natronincola ferrireducens</name>
    <dbReference type="NCBI Taxonomy" id="393762"/>
    <lineage>
        <taxon>Bacteria</taxon>
        <taxon>Bacillati</taxon>
        <taxon>Bacillota</taxon>
        <taxon>Clostridia</taxon>
        <taxon>Peptostreptococcales</taxon>
        <taxon>Natronincolaceae</taxon>
        <taxon>Natronincola</taxon>
    </lineage>
</organism>
<keyword evidence="15" id="KW-1185">Reference proteome</keyword>
<gene>
    <name evidence="14" type="ORF">SAMN05660472_02702</name>
</gene>
<dbReference type="Gene3D" id="3.40.50.300">
    <property type="entry name" value="P-loop containing nucleotide triphosphate hydrolases"/>
    <property type="match status" value="1"/>
</dbReference>
<feature type="coiled-coil region" evidence="12">
    <location>
        <begin position="411"/>
        <end position="438"/>
    </location>
</feature>
<dbReference type="GO" id="GO:0003887">
    <property type="term" value="F:DNA-directed DNA polymerase activity"/>
    <property type="evidence" value="ECO:0007669"/>
    <property type="project" value="UniProtKB-KW"/>
</dbReference>
<dbReference type="InterPro" id="IPR027417">
    <property type="entry name" value="P-loop_NTPase"/>
</dbReference>
<comment type="catalytic activity">
    <reaction evidence="11">
        <text>DNA(n) + a 2'-deoxyribonucleoside 5'-triphosphate = DNA(n+1) + diphosphate</text>
        <dbReference type="Rhea" id="RHEA:22508"/>
        <dbReference type="Rhea" id="RHEA-COMP:17339"/>
        <dbReference type="Rhea" id="RHEA-COMP:17340"/>
        <dbReference type="ChEBI" id="CHEBI:33019"/>
        <dbReference type="ChEBI" id="CHEBI:61560"/>
        <dbReference type="ChEBI" id="CHEBI:173112"/>
        <dbReference type="EC" id="2.7.7.7"/>
    </reaction>
</comment>
<dbReference type="NCBIfam" id="NF004046">
    <property type="entry name" value="PRK05563.1"/>
    <property type="match status" value="1"/>
</dbReference>
<evidence type="ECO:0000313" key="15">
    <source>
        <dbReference type="Proteomes" id="UP000198718"/>
    </source>
</evidence>
<keyword evidence="12" id="KW-0175">Coiled coil</keyword>
<evidence type="ECO:0000256" key="3">
    <source>
        <dbReference type="ARBA" id="ARBA00022679"/>
    </source>
</evidence>
<dbReference type="GO" id="GO:0009360">
    <property type="term" value="C:DNA polymerase III complex"/>
    <property type="evidence" value="ECO:0007669"/>
    <property type="project" value="InterPro"/>
</dbReference>
<evidence type="ECO:0000313" key="14">
    <source>
        <dbReference type="EMBL" id="SDL14907.1"/>
    </source>
</evidence>
<dbReference type="InterPro" id="IPR005790">
    <property type="entry name" value="DNA_polIII_delta"/>
</dbReference>
<dbReference type="Pfam" id="PF13177">
    <property type="entry name" value="DNA_pol3_delta2"/>
    <property type="match status" value="1"/>
</dbReference>
<dbReference type="NCBIfam" id="TIGR02397">
    <property type="entry name" value="dnaX_nterm"/>
    <property type="match status" value="1"/>
</dbReference>
<keyword evidence="5" id="KW-0235">DNA replication</keyword>
<dbReference type="SUPFAM" id="SSF52540">
    <property type="entry name" value="P-loop containing nucleoside triphosphate hydrolases"/>
    <property type="match status" value="1"/>
</dbReference>
<keyword evidence="6" id="KW-0479">Metal-binding</keyword>
<dbReference type="InterPro" id="IPR008921">
    <property type="entry name" value="DNA_pol3_clamp-load_cplx_C"/>
</dbReference>